<dbReference type="EMBL" id="MVIC01000208">
    <property type="protein sequence ID" value="ORB06347.1"/>
    <property type="molecule type" value="Genomic_DNA"/>
</dbReference>
<gene>
    <name evidence="1" type="ORF">BST37_23145</name>
</gene>
<evidence type="ECO:0000313" key="1">
    <source>
        <dbReference type="EMBL" id="ORB06347.1"/>
    </source>
</evidence>
<proteinExistence type="predicted"/>
<sequence length="79" mass="8575">GERLDLYRDDAGQPNLQVRQLPTGRKLAYEAAANGAAELFADLRFADVAPLAQVGFRQAPLLLAFSLRTFSGARLDGEI</sequence>
<keyword evidence="2" id="KW-1185">Reference proteome</keyword>
<evidence type="ECO:0000313" key="2">
    <source>
        <dbReference type="Proteomes" id="UP000192374"/>
    </source>
</evidence>
<dbReference type="RefSeq" id="WP_211282107.1">
    <property type="nucleotide sequence ID" value="NZ_MVIC01000208.1"/>
</dbReference>
<dbReference type="Proteomes" id="UP000192374">
    <property type="component" value="Unassembled WGS sequence"/>
</dbReference>
<accession>A0ABX3T0S3</accession>
<protein>
    <submittedName>
        <fullName evidence="1">Uncharacterized protein</fullName>
    </submittedName>
</protein>
<feature type="non-terminal residue" evidence="1">
    <location>
        <position position="79"/>
    </location>
</feature>
<feature type="non-terminal residue" evidence="1">
    <location>
        <position position="1"/>
    </location>
</feature>
<name>A0ABX3T0S3_9MYCO</name>
<reference evidence="1 2" key="1">
    <citation type="submission" date="2017-02" db="EMBL/GenBank/DDBJ databases">
        <title>The new phylogeny of genus Mycobacterium.</title>
        <authorList>
            <person name="Tortoli E."/>
            <person name="Trovato A."/>
            <person name="Cirillo D.M."/>
        </authorList>
    </citation>
    <scope>NUCLEOTIDE SEQUENCE [LARGE SCALE GENOMIC DNA]</scope>
    <source>
        <strain evidence="1 2">DSM 45145</strain>
    </source>
</reference>
<organism evidence="1 2">
    <name type="scientific">Mycobacterium noviomagense</name>
    <dbReference type="NCBI Taxonomy" id="459858"/>
    <lineage>
        <taxon>Bacteria</taxon>
        <taxon>Bacillati</taxon>
        <taxon>Actinomycetota</taxon>
        <taxon>Actinomycetes</taxon>
        <taxon>Mycobacteriales</taxon>
        <taxon>Mycobacteriaceae</taxon>
        <taxon>Mycobacterium</taxon>
    </lineage>
</organism>
<comment type="caution">
    <text evidence="1">The sequence shown here is derived from an EMBL/GenBank/DDBJ whole genome shotgun (WGS) entry which is preliminary data.</text>
</comment>